<proteinExistence type="predicted"/>
<dbReference type="GO" id="GO:0005543">
    <property type="term" value="F:phospholipid binding"/>
    <property type="evidence" value="ECO:0007669"/>
    <property type="project" value="TreeGrafter"/>
</dbReference>
<keyword evidence="1" id="KW-0812">Transmembrane</keyword>
<keyword evidence="1" id="KW-0472">Membrane</keyword>
<organism evidence="3 4">
    <name type="scientific">Neisseria sicca</name>
    <dbReference type="NCBI Taxonomy" id="490"/>
    <lineage>
        <taxon>Bacteria</taxon>
        <taxon>Pseudomonadati</taxon>
        <taxon>Pseudomonadota</taxon>
        <taxon>Betaproteobacteria</taxon>
        <taxon>Neisseriales</taxon>
        <taxon>Neisseriaceae</taxon>
        <taxon>Neisseria</taxon>
    </lineage>
</organism>
<dbReference type="InterPro" id="IPR003399">
    <property type="entry name" value="Mce/MlaD"/>
</dbReference>
<dbReference type="AlphaFoldDB" id="A0A2I1XEE0"/>
<name>A0A2I1XEE0_NEISI</name>
<comment type="caution">
    <text evidence="3">The sequence shown here is derived from an EMBL/GenBank/DDBJ whole genome shotgun (WGS) entry which is preliminary data.</text>
</comment>
<dbReference type="PANTHER" id="PTHR33371:SF4">
    <property type="entry name" value="INTERMEMBRANE PHOSPHOLIPID TRANSPORT SYSTEM BINDING PROTEIN MLAD"/>
    <property type="match status" value="1"/>
</dbReference>
<evidence type="ECO:0000256" key="1">
    <source>
        <dbReference type="SAM" id="Phobius"/>
    </source>
</evidence>
<evidence type="ECO:0000259" key="2">
    <source>
        <dbReference type="Pfam" id="PF02470"/>
    </source>
</evidence>
<gene>
    <name evidence="3" type="primary">mlaD</name>
    <name evidence="3" type="ORF">CYK00_02755</name>
</gene>
<feature type="transmembrane region" description="Helical" evidence="1">
    <location>
        <begin position="31"/>
        <end position="52"/>
    </location>
</feature>
<dbReference type="NCBIfam" id="TIGR04430">
    <property type="entry name" value="OM_asym_MlaD"/>
    <property type="match status" value="1"/>
</dbReference>
<dbReference type="InterPro" id="IPR030970">
    <property type="entry name" value="ABC_MlaD"/>
</dbReference>
<evidence type="ECO:0000313" key="4">
    <source>
        <dbReference type="Proteomes" id="UP000234767"/>
    </source>
</evidence>
<sequence>MDVYGMTGRLKTKQRTLDIQGTLMKKNVLEFWVGLFVLLGVAAVGFLAFRVAGGAAFGNSGKTYTVYADFSDIGGLKANAPIKSAGVLVGRVGSIELDPKSYQAKVRLDLDRKYQFSSDVSAQILTSGLLGEQYIGLQQGGDTEPLAAGDTISVTSSAMVLENLIGKFMTSFAEKNAAGGDNAAKATE</sequence>
<feature type="domain" description="Mce/MlaD" evidence="2">
    <location>
        <begin position="62"/>
        <end position="140"/>
    </location>
</feature>
<evidence type="ECO:0000313" key="3">
    <source>
        <dbReference type="EMBL" id="PLA40953.1"/>
    </source>
</evidence>
<dbReference type="Proteomes" id="UP000234767">
    <property type="component" value="Unassembled WGS sequence"/>
</dbReference>
<reference evidence="3 4" key="1">
    <citation type="submission" date="2017-12" db="EMBL/GenBank/DDBJ databases">
        <title>Phylogenetic diversity of female urinary microbiome.</title>
        <authorList>
            <person name="Thomas-White K."/>
            <person name="Wolfe A.J."/>
        </authorList>
    </citation>
    <scope>NUCLEOTIDE SEQUENCE [LARGE SCALE GENOMIC DNA]</scope>
    <source>
        <strain evidence="3 4">UMB0321</strain>
    </source>
</reference>
<dbReference type="Pfam" id="PF02470">
    <property type="entry name" value="MlaD"/>
    <property type="match status" value="1"/>
</dbReference>
<dbReference type="PANTHER" id="PTHR33371">
    <property type="entry name" value="INTERMEMBRANE PHOSPHOLIPID TRANSPORT SYSTEM BINDING PROTEIN MLAD-RELATED"/>
    <property type="match status" value="1"/>
</dbReference>
<protein>
    <submittedName>
        <fullName evidence="3">Outer membrane lipid asymmetry maintenance protein MlaD</fullName>
    </submittedName>
</protein>
<dbReference type="GO" id="GO:0005548">
    <property type="term" value="F:phospholipid transporter activity"/>
    <property type="evidence" value="ECO:0007669"/>
    <property type="project" value="TreeGrafter"/>
</dbReference>
<dbReference type="InterPro" id="IPR052336">
    <property type="entry name" value="MlaD_Phospholipid_Transporter"/>
</dbReference>
<accession>A0A2I1XEE0</accession>
<dbReference type="EMBL" id="PKJO01000002">
    <property type="protein sequence ID" value="PLA40953.1"/>
    <property type="molecule type" value="Genomic_DNA"/>
</dbReference>
<keyword evidence="1" id="KW-1133">Transmembrane helix</keyword>